<accession>A0A397F873</accession>
<gene>
    <name evidence="2" type="ORF">DYB31_001219</name>
</gene>
<proteinExistence type="predicted"/>
<dbReference type="EMBL" id="QUTE01010655">
    <property type="protein sequence ID" value="RHZ12731.1"/>
    <property type="molecule type" value="Genomic_DNA"/>
</dbReference>
<feature type="region of interest" description="Disordered" evidence="1">
    <location>
        <begin position="67"/>
        <end position="88"/>
    </location>
</feature>
<dbReference type="AlphaFoldDB" id="A0A397F873"/>
<evidence type="ECO:0000313" key="3">
    <source>
        <dbReference type="Proteomes" id="UP000266196"/>
    </source>
</evidence>
<protein>
    <submittedName>
        <fullName evidence="2">Uncharacterized protein</fullName>
    </submittedName>
</protein>
<comment type="caution">
    <text evidence="2">The sequence shown here is derived from an EMBL/GenBank/DDBJ whole genome shotgun (WGS) entry which is preliminary data.</text>
</comment>
<evidence type="ECO:0000313" key="2">
    <source>
        <dbReference type="EMBL" id="RHZ12731.1"/>
    </source>
</evidence>
<organism evidence="2 3">
    <name type="scientific">Aphanomyces astaci</name>
    <name type="common">Crayfish plague agent</name>
    <dbReference type="NCBI Taxonomy" id="112090"/>
    <lineage>
        <taxon>Eukaryota</taxon>
        <taxon>Sar</taxon>
        <taxon>Stramenopiles</taxon>
        <taxon>Oomycota</taxon>
        <taxon>Saprolegniomycetes</taxon>
        <taxon>Saprolegniales</taxon>
        <taxon>Verrucalvaceae</taxon>
        <taxon>Aphanomyces</taxon>
    </lineage>
</organism>
<evidence type="ECO:0000256" key="1">
    <source>
        <dbReference type="SAM" id="MobiDB-lite"/>
    </source>
</evidence>
<dbReference type="Proteomes" id="UP000266196">
    <property type="component" value="Unassembled WGS sequence"/>
</dbReference>
<sequence>LKHLVAYLVPDEPLELGQLKGRHKHIEANVFLGHHVDDKAVPTNLTEKAESLDLVILDKYDSFPGAVSPSDATSSLPPPPAPAYESRV</sequence>
<feature type="non-terminal residue" evidence="2">
    <location>
        <position position="1"/>
    </location>
</feature>
<reference evidence="2 3" key="1">
    <citation type="submission" date="2018-08" db="EMBL/GenBank/DDBJ databases">
        <title>Aphanomyces genome sequencing and annotation.</title>
        <authorList>
            <person name="Minardi D."/>
            <person name="Oidtmann B."/>
            <person name="Van Der Giezen M."/>
            <person name="Studholme D.J."/>
        </authorList>
    </citation>
    <scope>NUCLEOTIDE SEQUENCE [LARGE SCALE GENOMIC DNA]</scope>
    <source>
        <strain evidence="2 3">197901</strain>
    </source>
</reference>
<name>A0A397F873_APHAT</name>